<reference evidence="2" key="1">
    <citation type="journal article" date="2020" name="Stud. Mycol.">
        <title>101 Dothideomycetes genomes: a test case for predicting lifestyles and emergence of pathogens.</title>
        <authorList>
            <person name="Haridas S."/>
            <person name="Albert R."/>
            <person name="Binder M."/>
            <person name="Bloem J."/>
            <person name="Labutti K."/>
            <person name="Salamov A."/>
            <person name="Andreopoulos B."/>
            <person name="Baker S."/>
            <person name="Barry K."/>
            <person name="Bills G."/>
            <person name="Bluhm B."/>
            <person name="Cannon C."/>
            <person name="Castanera R."/>
            <person name="Culley D."/>
            <person name="Daum C."/>
            <person name="Ezra D."/>
            <person name="Gonzalez J."/>
            <person name="Henrissat B."/>
            <person name="Kuo A."/>
            <person name="Liang C."/>
            <person name="Lipzen A."/>
            <person name="Lutzoni F."/>
            <person name="Magnuson J."/>
            <person name="Mondo S."/>
            <person name="Nolan M."/>
            <person name="Ohm R."/>
            <person name="Pangilinan J."/>
            <person name="Park H.-J."/>
            <person name="Ramirez L."/>
            <person name="Alfaro M."/>
            <person name="Sun H."/>
            <person name="Tritt A."/>
            <person name="Yoshinaga Y."/>
            <person name="Zwiers L.-H."/>
            <person name="Turgeon B."/>
            <person name="Goodwin S."/>
            <person name="Spatafora J."/>
            <person name="Crous P."/>
            <person name="Grigoriev I."/>
        </authorList>
    </citation>
    <scope>NUCLEOTIDE SEQUENCE</scope>
    <source>
        <strain evidence="2">CBS 101060</strain>
    </source>
</reference>
<dbReference type="Gene3D" id="3.30.9.60">
    <property type="match status" value="1"/>
</dbReference>
<dbReference type="OrthoDB" id="16820at2759"/>
<comment type="caution">
    <text evidence="2">The sequence shown here is derived from an EMBL/GenBank/DDBJ whole genome shotgun (WGS) entry which is preliminary data.</text>
</comment>
<dbReference type="SUPFAM" id="SSF51905">
    <property type="entry name" value="FAD/NAD(P)-binding domain"/>
    <property type="match status" value="1"/>
</dbReference>
<feature type="domain" description="2,6-dihydroxypyridine 3-monooxygenase substrate binding" evidence="1">
    <location>
        <begin position="174"/>
        <end position="301"/>
    </location>
</feature>
<keyword evidence="3" id="KW-1185">Reference proteome</keyword>
<dbReference type="InterPro" id="IPR053212">
    <property type="entry name" value="DHP_3-monooxygenase"/>
</dbReference>
<dbReference type="PANTHER" id="PTHR47469:SF2">
    <property type="entry name" value="OS06G0597600 PROTEIN"/>
    <property type="match status" value="1"/>
</dbReference>
<name>A0A9P4S1M3_9PEZI</name>
<organism evidence="2 3">
    <name type="scientific">Patellaria atrata CBS 101060</name>
    <dbReference type="NCBI Taxonomy" id="1346257"/>
    <lineage>
        <taxon>Eukaryota</taxon>
        <taxon>Fungi</taxon>
        <taxon>Dikarya</taxon>
        <taxon>Ascomycota</taxon>
        <taxon>Pezizomycotina</taxon>
        <taxon>Dothideomycetes</taxon>
        <taxon>Dothideomycetes incertae sedis</taxon>
        <taxon>Patellariales</taxon>
        <taxon>Patellariaceae</taxon>
        <taxon>Patellaria</taxon>
    </lineage>
</organism>
<protein>
    <submittedName>
        <fullName evidence="2">FAD/NAD(P)-binding domain-containing protein</fullName>
    </submittedName>
</protein>
<dbReference type="Pfam" id="PF22607">
    <property type="entry name" value="FAD_binding-like"/>
    <property type="match status" value="1"/>
</dbReference>
<dbReference type="EMBL" id="MU006116">
    <property type="protein sequence ID" value="KAF2834638.1"/>
    <property type="molecule type" value="Genomic_DNA"/>
</dbReference>
<gene>
    <name evidence="2" type="ORF">M501DRAFT_983760</name>
</gene>
<evidence type="ECO:0000313" key="3">
    <source>
        <dbReference type="Proteomes" id="UP000799429"/>
    </source>
</evidence>
<evidence type="ECO:0000259" key="1">
    <source>
        <dbReference type="Pfam" id="PF22607"/>
    </source>
</evidence>
<evidence type="ECO:0000313" key="2">
    <source>
        <dbReference type="EMBL" id="KAF2834638.1"/>
    </source>
</evidence>
<dbReference type="InterPro" id="IPR054707">
    <property type="entry name" value="DhpH_subs-bd"/>
</dbReference>
<dbReference type="Gene3D" id="3.50.50.60">
    <property type="entry name" value="FAD/NAD(P)-binding domain"/>
    <property type="match status" value="1"/>
</dbReference>
<dbReference type="Proteomes" id="UP000799429">
    <property type="component" value="Unassembled WGS sequence"/>
</dbReference>
<proteinExistence type="predicted"/>
<sequence length="403" mass="44198">MSKDVIIVGGSAAGLMHGIMLSRLGHKVTILEEQAERQSQAAGIRLYSETIDILQKYAFVPPSVQEGTSTSLYRQNGKHIFSGNRAHKNISWGLLCKVLRDAFDGTGGEGQKKGQYMRGARVSSIREDGEKVIVGYSNVEGGSPKSISGDLVLAADGANSTIRQLLLPQSMRKYSGYVAWRGTVPVDVLDEETNEFFARKTSILLLKRSYLIVYNIPSDEGDNDKSRHINLVWYQNFSTTSPELEAALTDINGKKHQNTVPKGLVNPEVWNTRVQLAAKLMPAPFVEVISKITRPFVTRVNEVISPQASFFSGKVVLVGDALVGLRPNTAMATNQAAMHCAEFEKVMMGDMSQAEWDRKMLRYGEKQLALSVLVSMFGLGSVGQLIKSILAFIGTSIGQAVRR</sequence>
<dbReference type="AlphaFoldDB" id="A0A9P4S1M3"/>
<dbReference type="PRINTS" id="PR00420">
    <property type="entry name" value="RNGMNOXGNASE"/>
</dbReference>
<dbReference type="InterPro" id="IPR036188">
    <property type="entry name" value="FAD/NAD-bd_sf"/>
</dbReference>
<dbReference type="PANTHER" id="PTHR47469">
    <property type="entry name" value="MONOOXYGENASE-LIKE"/>
    <property type="match status" value="1"/>
</dbReference>
<accession>A0A9P4S1M3</accession>
<dbReference type="SUPFAM" id="SSF54373">
    <property type="entry name" value="FAD-linked reductases, C-terminal domain"/>
    <property type="match status" value="1"/>
</dbReference>